<dbReference type="InterPro" id="IPR020018">
    <property type="entry name" value="Motility-assoc_lipoprot_GldH"/>
</dbReference>
<evidence type="ECO:0000313" key="3">
    <source>
        <dbReference type="Proteomes" id="UP000294830"/>
    </source>
</evidence>
<keyword evidence="2" id="KW-0449">Lipoprotein</keyword>
<feature type="chain" id="PRO_5020777095" evidence="1">
    <location>
        <begin position="21"/>
        <end position="159"/>
    </location>
</feature>
<reference evidence="2 3" key="1">
    <citation type="submission" date="2019-03" db="EMBL/GenBank/DDBJ databases">
        <title>Genomic Encyclopedia of Archaeal and Bacterial Type Strains, Phase II (KMG-II): from individual species to whole genera.</title>
        <authorList>
            <person name="Goeker M."/>
        </authorList>
    </citation>
    <scope>NUCLEOTIDE SEQUENCE [LARGE SCALE GENOMIC DNA]</scope>
    <source>
        <strain evidence="2 3">RL-C</strain>
    </source>
</reference>
<sequence>MKTIRNIALLAAGALLISLASCDKQRVYEGSKAIGSVWSKDSLARFEVNIDDTLTTQSVYVTMRNSSSYPFRNVYLFVTTVAPSGAYVRDTMECYLADDTGRWLGKGFAKYWDSRFAMRKNVKFPEKGTYTFTIQQGMRLEELPGIHDVGIRIERVNLK</sequence>
<dbReference type="AlphaFoldDB" id="A0A4R2EL25"/>
<evidence type="ECO:0000256" key="1">
    <source>
        <dbReference type="SAM" id="SignalP"/>
    </source>
</evidence>
<name>A0A4R2EL25_9BACT</name>
<protein>
    <submittedName>
        <fullName evidence="2">Gliding motility-associated lipoprotein GldH</fullName>
    </submittedName>
</protein>
<dbReference type="RefSeq" id="WP_131838932.1">
    <property type="nucleotide sequence ID" value="NZ_SLWB01000005.1"/>
</dbReference>
<gene>
    <name evidence="2" type="ORF">CLV25_105119</name>
</gene>
<dbReference type="Proteomes" id="UP000294830">
    <property type="component" value="Unassembled WGS sequence"/>
</dbReference>
<dbReference type="NCBIfam" id="TIGR03511">
    <property type="entry name" value="GldH_lipo"/>
    <property type="match status" value="1"/>
</dbReference>
<dbReference type="EMBL" id="SLWB01000005">
    <property type="protein sequence ID" value="TCN68917.1"/>
    <property type="molecule type" value="Genomic_DNA"/>
</dbReference>
<dbReference type="Pfam" id="PF14109">
    <property type="entry name" value="GldH_lipo"/>
    <property type="match status" value="1"/>
</dbReference>
<proteinExistence type="predicted"/>
<keyword evidence="1" id="KW-0732">Signal</keyword>
<dbReference type="OrthoDB" id="982482at2"/>
<dbReference type="PROSITE" id="PS51257">
    <property type="entry name" value="PROKAR_LIPOPROTEIN"/>
    <property type="match status" value="1"/>
</dbReference>
<comment type="caution">
    <text evidence="2">The sequence shown here is derived from an EMBL/GenBank/DDBJ whole genome shotgun (WGS) entry which is preliminary data.</text>
</comment>
<accession>A0A4R2EL25</accession>
<feature type="signal peptide" evidence="1">
    <location>
        <begin position="1"/>
        <end position="20"/>
    </location>
</feature>
<organism evidence="2 3">
    <name type="scientific">Acetobacteroides hydrogenigenes</name>
    <dbReference type="NCBI Taxonomy" id="979970"/>
    <lineage>
        <taxon>Bacteria</taxon>
        <taxon>Pseudomonadati</taxon>
        <taxon>Bacteroidota</taxon>
        <taxon>Bacteroidia</taxon>
        <taxon>Bacteroidales</taxon>
        <taxon>Rikenellaceae</taxon>
        <taxon>Acetobacteroides</taxon>
    </lineage>
</organism>
<evidence type="ECO:0000313" key="2">
    <source>
        <dbReference type="EMBL" id="TCN68917.1"/>
    </source>
</evidence>
<keyword evidence="3" id="KW-1185">Reference proteome</keyword>